<dbReference type="InterPro" id="IPR000175">
    <property type="entry name" value="Na/ntran_symport"/>
</dbReference>
<protein>
    <recommendedName>
        <fullName evidence="9">Transporter</fullName>
    </recommendedName>
</protein>
<proteinExistence type="predicted"/>
<dbReference type="SUPFAM" id="SSF161070">
    <property type="entry name" value="SNF-like"/>
    <property type="match status" value="1"/>
</dbReference>
<keyword evidence="2" id="KW-0813">Transport</keyword>
<feature type="transmembrane region" description="Helical" evidence="6">
    <location>
        <begin position="92"/>
        <end position="111"/>
    </location>
</feature>
<evidence type="ECO:0000256" key="2">
    <source>
        <dbReference type="ARBA" id="ARBA00022448"/>
    </source>
</evidence>
<dbReference type="NCBIfam" id="NF037979">
    <property type="entry name" value="Na_transp"/>
    <property type="match status" value="1"/>
</dbReference>
<evidence type="ECO:0000256" key="6">
    <source>
        <dbReference type="SAM" id="Phobius"/>
    </source>
</evidence>
<dbReference type="PANTHER" id="PTHR42948">
    <property type="entry name" value="TRANSPORTER"/>
    <property type="match status" value="1"/>
</dbReference>
<evidence type="ECO:0000256" key="3">
    <source>
        <dbReference type="ARBA" id="ARBA00022692"/>
    </source>
</evidence>
<feature type="transmembrane region" description="Helical" evidence="6">
    <location>
        <begin position="176"/>
        <end position="196"/>
    </location>
</feature>
<evidence type="ECO:0008006" key="9">
    <source>
        <dbReference type="Google" id="ProtNLM"/>
    </source>
</evidence>
<evidence type="ECO:0000256" key="4">
    <source>
        <dbReference type="ARBA" id="ARBA00022989"/>
    </source>
</evidence>
<feature type="transmembrane region" description="Helical" evidence="6">
    <location>
        <begin position="252"/>
        <end position="274"/>
    </location>
</feature>
<reference evidence="7 8" key="1">
    <citation type="submission" date="2015-10" db="EMBL/GenBank/DDBJ databases">
        <title>Metagenome-Assembled Genomes uncover a global brackish microbiome.</title>
        <authorList>
            <person name="Hugerth L.W."/>
            <person name="Larsson J."/>
            <person name="Alneberg J."/>
            <person name="Lindh M.V."/>
            <person name="Legrand C."/>
            <person name="Pinhassi J."/>
            <person name="Andersson A.F."/>
        </authorList>
    </citation>
    <scope>NUCLEOTIDE SEQUENCE [LARGE SCALE GENOMIC DNA]</scope>
    <source>
        <strain evidence="7">BACL22 MAG-120619-bin3</strain>
    </source>
</reference>
<dbReference type="Pfam" id="PF00209">
    <property type="entry name" value="SNF"/>
    <property type="match status" value="2"/>
</dbReference>
<feature type="transmembrane region" description="Helical" evidence="6">
    <location>
        <begin position="216"/>
        <end position="240"/>
    </location>
</feature>
<evidence type="ECO:0000256" key="5">
    <source>
        <dbReference type="ARBA" id="ARBA00023136"/>
    </source>
</evidence>
<name>A0A0R2T2R4_9GAMM</name>
<dbReference type="CDD" id="cd10336">
    <property type="entry name" value="SLC6sbd_Tyt1-Like"/>
    <property type="match status" value="1"/>
</dbReference>
<feature type="transmembrane region" description="Helical" evidence="6">
    <location>
        <begin position="303"/>
        <end position="331"/>
    </location>
</feature>
<feature type="transmembrane region" description="Helical" evidence="6">
    <location>
        <begin position="369"/>
        <end position="392"/>
    </location>
</feature>
<keyword evidence="5 6" id="KW-0472">Membrane</keyword>
<dbReference type="InterPro" id="IPR047218">
    <property type="entry name" value="YocR/YhdH-like"/>
</dbReference>
<feature type="transmembrane region" description="Helical" evidence="6">
    <location>
        <begin position="15"/>
        <end position="32"/>
    </location>
</feature>
<dbReference type="PRINTS" id="PR00176">
    <property type="entry name" value="NANEUSMPORT"/>
</dbReference>
<dbReference type="InterPro" id="IPR037272">
    <property type="entry name" value="SNS_sf"/>
</dbReference>
<feature type="transmembrane region" description="Helical" evidence="6">
    <location>
        <begin position="44"/>
        <end position="63"/>
    </location>
</feature>
<feature type="transmembrane region" description="Helical" evidence="6">
    <location>
        <begin position="343"/>
        <end position="363"/>
    </location>
</feature>
<dbReference type="Proteomes" id="UP000051242">
    <property type="component" value="Unassembled WGS sequence"/>
</dbReference>
<accession>A0A0R2T2R4</accession>
<organism evidence="7 8">
    <name type="scientific">OM182 bacterium BACL3 MAG-120619-bin3</name>
    <dbReference type="NCBI Taxonomy" id="1655593"/>
    <lineage>
        <taxon>Bacteria</taxon>
        <taxon>Pseudomonadati</taxon>
        <taxon>Pseudomonadota</taxon>
        <taxon>Gammaproteobacteria</taxon>
        <taxon>OMG group</taxon>
        <taxon>OM182 clade</taxon>
    </lineage>
</organism>
<evidence type="ECO:0000256" key="1">
    <source>
        <dbReference type="ARBA" id="ARBA00004141"/>
    </source>
</evidence>
<evidence type="ECO:0000313" key="8">
    <source>
        <dbReference type="Proteomes" id="UP000051242"/>
    </source>
</evidence>
<dbReference type="PANTHER" id="PTHR42948:SF1">
    <property type="entry name" value="TRANSPORTER"/>
    <property type="match status" value="1"/>
</dbReference>
<feature type="transmembrane region" description="Helical" evidence="6">
    <location>
        <begin position="413"/>
        <end position="433"/>
    </location>
</feature>
<comment type="caution">
    <text evidence="7">The sequence shown here is derived from an EMBL/GenBank/DDBJ whole genome shotgun (WGS) entry which is preliminary data.</text>
</comment>
<comment type="subcellular location">
    <subcellularLocation>
        <location evidence="1">Membrane</location>
        <topology evidence="1">Multi-pass membrane protein</topology>
    </subcellularLocation>
</comment>
<dbReference type="AlphaFoldDB" id="A0A0R2T2R4"/>
<sequence>MATPVPTTARWTNRFSFLMVGIGASVGLGNLWRFPFQAGENGGSAFVLVYLLCIIGIVYPVLIGELAVGRHMGLSAVGSTKEMARAAGRSPWWGLVGGIGAFATYMVLCIYGVISGRVLAFAVAGFSGGYVEGAMPAIYATPVRAFLWQTLFMAITVAIVLRGLHKGIEGFSRVTMPAFFVMLTLLCVYSLSNGSAGAAIEYLLSPRFEELSPEVILAAFGQAFFSVVVGGAAMLTFGAFMDKKANIANDGLVITTSDTIVAMVAGLMIFPIVFQFNLDPAMGMGLIFSTMPLSFLQMPSGSLVGGLFFSLAALGALTSSIAMLMLAAVVVEEQLQVKRKTAVLSLGAIAWIIGAVSVFFPHINEEIDFFSGQVMMPIGGILIAVFAGWVAPREIMRNELTGLSEPLFNAWRIIVRYVAPLLVGGVLLLGVSARF</sequence>
<gene>
    <name evidence="7" type="ORF">ABR85_02550</name>
</gene>
<dbReference type="GO" id="GO:0016020">
    <property type="term" value="C:membrane"/>
    <property type="evidence" value="ECO:0007669"/>
    <property type="project" value="UniProtKB-SubCell"/>
</dbReference>
<dbReference type="PROSITE" id="PS50267">
    <property type="entry name" value="NA_NEUROTRAN_SYMP_3"/>
    <property type="match status" value="1"/>
</dbReference>
<feature type="transmembrane region" description="Helical" evidence="6">
    <location>
        <begin position="118"/>
        <end position="139"/>
    </location>
</feature>
<keyword evidence="4 6" id="KW-1133">Transmembrane helix</keyword>
<feature type="transmembrane region" description="Helical" evidence="6">
    <location>
        <begin position="145"/>
        <end position="164"/>
    </location>
</feature>
<evidence type="ECO:0000313" key="7">
    <source>
        <dbReference type="EMBL" id="KRO79085.1"/>
    </source>
</evidence>
<keyword evidence="3 6" id="KW-0812">Transmembrane</keyword>
<dbReference type="EMBL" id="LICD01000219">
    <property type="protein sequence ID" value="KRO79085.1"/>
    <property type="molecule type" value="Genomic_DNA"/>
</dbReference>